<comment type="caution">
    <text evidence="10">The sequence shown here is derived from an EMBL/GenBank/DDBJ whole genome shotgun (WGS) entry which is preliminary data.</text>
</comment>
<sequence length="321" mass="38369">MTEKGTHPLTQAYPKFLERLEFVNKTCQELPGKIDYKLVLDSSLYFIHFNDDFEVINCLVPKASSDTWTQQFAKMIGPNVPTSMDLVYNISLTNHFEPLREIAHRIQTYTKFFVHRHPFERLVSGYCNKFVDPPRYEYMNRYAKVIIISNYLKKYPHDRRSFERQYTHLSDSKKQDILKQIDRLGSVQEKFGITFIEFLNYVINTVDESGIDKLDIHWMPVSSICNPCAVHYDIMIEHDYVSEESQLLVDYLQKNKATNAHLYFNKFEKKATRDKCNQYFSDIPLNVRRRLYEIFRNDFILFDYKYDLESKDYFCEENTNN</sequence>
<keyword evidence="8 9" id="KW-0325">Glycoprotein</keyword>
<evidence type="ECO:0000256" key="5">
    <source>
        <dbReference type="ARBA" id="ARBA00022989"/>
    </source>
</evidence>
<dbReference type="PANTHER" id="PTHR12137">
    <property type="entry name" value="CARBOHYDRATE SULFOTRANSFERASE"/>
    <property type="match status" value="1"/>
</dbReference>
<evidence type="ECO:0000256" key="3">
    <source>
        <dbReference type="ARBA" id="ARBA00022679"/>
    </source>
</evidence>
<dbReference type="AlphaFoldDB" id="A0AAV7KGA2"/>
<dbReference type="InterPro" id="IPR018011">
    <property type="entry name" value="Carb_sulfotrans_8-10"/>
</dbReference>
<keyword evidence="3 9" id="KW-0808">Transferase</keyword>
<dbReference type="GO" id="GO:0016051">
    <property type="term" value="P:carbohydrate biosynthetic process"/>
    <property type="evidence" value="ECO:0007669"/>
    <property type="project" value="InterPro"/>
</dbReference>
<keyword evidence="4" id="KW-0812">Transmembrane</keyword>
<evidence type="ECO:0000313" key="10">
    <source>
        <dbReference type="EMBL" id="KAI6659381.1"/>
    </source>
</evidence>
<reference evidence="10 11" key="1">
    <citation type="journal article" date="2023" name="BMC Biol.">
        <title>The compact genome of the sponge Oopsacas minuta (Hexactinellida) is lacking key metazoan core genes.</title>
        <authorList>
            <person name="Santini S."/>
            <person name="Schenkelaars Q."/>
            <person name="Jourda C."/>
            <person name="Duchesne M."/>
            <person name="Belahbib H."/>
            <person name="Rocher C."/>
            <person name="Selva M."/>
            <person name="Riesgo A."/>
            <person name="Vervoort M."/>
            <person name="Leys S.P."/>
            <person name="Kodjabachian L."/>
            <person name="Le Bivic A."/>
            <person name="Borchiellini C."/>
            <person name="Claverie J.M."/>
            <person name="Renard E."/>
        </authorList>
    </citation>
    <scope>NUCLEOTIDE SEQUENCE [LARGE SCALE GENOMIC DNA]</scope>
    <source>
        <strain evidence="10">SPO-2</strain>
    </source>
</reference>
<name>A0AAV7KGA2_9METZ</name>
<protein>
    <recommendedName>
        <fullName evidence="9">Carbohydrate sulfotransferase</fullName>
        <ecNumber evidence="9">2.8.2.-</ecNumber>
    </recommendedName>
</protein>
<keyword evidence="6 9" id="KW-0333">Golgi apparatus</keyword>
<evidence type="ECO:0000256" key="7">
    <source>
        <dbReference type="ARBA" id="ARBA00023136"/>
    </source>
</evidence>
<keyword evidence="7" id="KW-0472">Membrane</keyword>
<dbReference type="PANTHER" id="PTHR12137:SF54">
    <property type="entry name" value="CARBOHYDRATE SULFOTRANSFERASE"/>
    <property type="match status" value="1"/>
</dbReference>
<evidence type="ECO:0000256" key="4">
    <source>
        <dbReference type="ARBA" id="ARBA00022692"/>
    </source>
</evidence>
<organism evidence="10 11">
    <name type="scientific">Oopsacas minuta</name>
    <dbReference type="NCBI Taxonomy" id="111878"/>
    <lineage>
        <taxon>Eukaryota</taxon>
        <taxon>Metazoa</taxon>
        <taxon>Porifera</taxon>
        <taxon>Hexactinellida</taxon>
        <taxon>Hexasterophora</taxon>
        <taxon>Lyssacinosida</taxon>
        <taxon>Leucopsacidae</taxon>
        <taxon>Oopsacas</taxon>
    </lineage>
</organism>
<comment type="similarity">
    <text evidence="2 9">Belongs to the sulfotransferase 2 family.</text>
</comment>
<dbReference type="Proteomes" id="UP001165289">
    <property type="component" value="Unassembled WGS sequence"/>
</dbReference>
<comment type="subcellular location">
    <subcellularLocation>
        <location evidence="1 9">Golgi apparatus membrane</location>
        <topology evidence="1 9">Single-pass type II membrane protein</topology>
    </subcellularLocation>
</comment>
<dbReference type="EC" id="2.8.2.-" evidence="9"/>
<keyword evidence="9" id="KW-0735">Signal-anchor</keyword>
<evidence type="ECO:0000256" key="2">
    <source>
        <dbReference type="ARBA" id="ARBA00006339"/>
    </source>
</evidence>
<evidence type="ECO:0000256" key="9">
    <source>
        <dbReference type="RuleBase" id="RU364020"/>
    </source>
</evidence>
<gene>
    <name evidence="10" type="ORF">LOD99_15052</name>
</gene>
<evidence type="ECO:0000256" key="1">
    <source>
        <dbReference type="ARBA" id="ARBA00004323"/>
    </source>
</evidence>
<dbReference type="InterPro" id="IPR005331">
    <property type="entry name" value="Sulfotransferase"/>
</dbReference>
<dbReference type="GO" id="GO:0000139">
    <property type="term" value="C:Golgi membrane"/>
    <property type="evidence" value="ECO:0007669"/>
    <property type="project" value="UniProtKB-SubCell"/>
</dbReference>
<dbReference type="GO" id="GO:0008146">
    <property type="term" value="F:sulfotransferase activity"/>
    <property type="evidence" value="ECO:0007669"/>
    <property type="project" value="InterPro"/>
</dbReference>
<keyword evidence="5" id="KW-1133">Transmembrane helix</keyword>
<accession>A0AAV7KGA2</accession>
<evidence type="ECO:0000313" key="11">
    <source>
        <dbReference type="Proteomes" id="UP001165289"/>
    </source>
</evidence>
<dbReference type="EMBL" id="JAKMXF010000066">
    <property type="protein sequence ID" value="KAI6659381.1"/>
    <property type="molecule type" value="Genomic_DNA"/>
</dbReference>
<keyword evidence="11" id="KW-1185">Reference proteome</keyword>
<dbReference type="Pfam" id="PF03567">
    <property type="entry name" value="Sulfotransfer_2"/>
    <property type="match status" value="1"/>
</dbReference>
<keyword evidence="9" id="KW-0119">Carbohydrate metabolism</keyword>
<evidence type="ECO:0000256" key="8">
    <source>
        <dbReference type="ARBA" id="ARBA00023180"/>
    </source>
</evidence>
<proteinExistence type="inferred from homology"/>
<evidence type="ECO:0000256" key="6">
    <source>
        <dbReference type="ARBA" id="ARBA00023034"/>
    </source>
</evidence>